<dbReference type="Gramene" id="KVH92990">
    <property type="protein sequence ID" value="KVH92990"/>
    <property type="gene ID" value="Ccrd_004992"/>
</dbReference>
<evidence type="ECO:0000256" key="1">
    <source>
        <dbReference type="ARBA" id="ARBA00004123"/>
    </source>
</evidence>
<feature type="region of interest" description="Disordered" evidence="3">
    <location>
        <begin position="117"/>
        <end position="149"/>
    </location>
</feature>
<gene>
    <name evidence="4" type="ORF">Ccrd_004992</name>
</gene>
<evidence type="ECO:0000256" key="3">
    <source>
        <dbReference type="SAM" id="MobiDB-lite"/>
    </source>
</evidence>
<comment type="subcellular location">
    <subcellularLocation>
        <location evidence="1">Nucleus</location>
    </subcellularLocation>
</comment>
<keyword evidence="2" id="KW-0539">Nucleus</keyword>
<dbReference type="EMBL" id="LEKV01004800">
    <property type="protein sequence ID" value="KVH92990.1"/>
    <property type="molecule type" value="Genomic_DNA"/>
</dbReference>
<feature type="compositionally biased region" description="Low complexity" evidence="3">
    <location>
        <begin position="30"/>
        <end position="46"/>
    </location>
</feature>
<accession>A0A103XLG7</accession>
<dbReference type="InterPro" id="IPR051992">
    <property type="entry name" value="OxStress_Response_Reg"/>
</dbReference>
<evidence type="ECO:0000313" key="5">
    <source>
        <dbReference type="Proteomes" id="UP000243975"/>
    </source>
</evidence>
<dbReference type="PANTHER" id="PTHR33172:SF101">
    <property type="entry name" value="OXIDATIVE STRESS 3"/>
    <property type="match status" value="1"/>
</dbReference>
<dbReference type="GO" id="GO:0006950">
    <property type="term" value="P:response to stress"/>
    <property type="evidence" value="ECO:0007669"/>
    <property type="project" value="UniProtKB-ARBA"/>
</dbReference>
<protein>
    <submittedName>
        <fullName evidence="4">Uncharacterized protein</fullName>
    </submittedName>
</protein>
<evidence type="ECO:0000313" key="4">
    <source>
        <dbReference type="EMBL" id="KVH92990.1"/>
    </source>
</evidence>
<reference evidence="4 5" key="1">
    <citation type="journal article" date="2016" name="Sci. Rep.">
        <title>The genome sequence of the outbreeding globe artichoke constructed de novo incorporating a phase-aware low-pass sequencing strategy of F1 progeny.</title>
        <authorList>
            <person name="Scaglione D."/>
            <person name="Reyes-Chin-Wo S."/>
            <person name="Acquadro A."/>
            <person name="Froenicke L."/>
            <person name="Portis E."/>
            <person name="Beitel C."/>
            <person name="Tirone M."/>
            <person name="Mauro R."/>
            <person name="Lo Monaco A."/>
            <person name="Mauromicale G."/>
            <person name="Faccioli P."/>
            <person name="Cattivelli L."/>
            <person name="Rieseberg L."/>
            <person name="Michelmore R."/>
            <person name="Lanteri S."/>
        </authorList>
    </citation>
    <scope>NUCLEOTIDE SEQUENCE [LARGE SCALE GENOMIC DNA]</scope>
    <source>
        <strain evidence="4">2C</strain>
    </source>
</reference>
<dbReference type="OMA" id="RRHCTKA"/>
<dbReference type="GO" id="GO:0005634">
    <property type="term" value="C:nucleus"/>
    <property type="evidence" value="ECO:0007669"/>
    <property type="project" value="UniProtKB-SubCell"/>
</dbReference>
<dbReference type="STRING" id="59895.A0A103XLG7"/>
<dbReference type="Proteomes" id="UP000243975">
    <property type="component" value="Unassembled WGS sequence"/>
</dbReference>
<proteinExistence type="predicted"/>
<organism evidence="4 5">
    <name type="scientific">Cynara cardunculus var. scolymus</name>
    <name type="common">Globe artichoke</name>
    <name type="synonym">Cynara scolymus</name>
    <dbReference type="NCBI Taxonomy" id="59895"/>
    <lineage>
        <taxon>Eukaryota</taxon>
        <taxon>Viridiplantae</taxon>
        <taxon>Streptophyta</taxon>
        <taxon>Embryophyta</taxon>
        <taxon>Tracheophyta</taxon>
        <taxon>Spermatophyta</taxon>
        <taxon>Magnoliopsida</taxon>
        <taxon>eudicotyledons</taxon>
        <taxon>Gunneridae</taxon>
        <taxon>Pentapetalae</taxon>
        <taxon>asterids</taxon>
        <taxon>campanulids</taxon>
        <taxon>Asterales</taxon>
        <taxon>Asteraceae</taxon>
        <taxon>Carduoideae</taxon>
        <taxon>Cardueae</taxon>
        <taxon>Carduinae</taxon>
        <taxon>Cynara</taxon>
    </lineage>
</organism>
<keyword evidence="5" id="KW-1185">Reference proteome</keyword>
<dbReference type="PANTHER" id="PTHR33172">
    <property type="entry name" value="OS08G0516900 PROTEIN"/>
    <property type="match status" value="1"/>
</dbReference>
<feature type="region of interest" description="Disordered" evidence="3">
    <location>
        <begin position="1"/>
        <end position="68"/>
    </location>
</feature>
<evidence type="ECO:0000256" key="2">
    <source>
        <dbReference type="ARBA" id="ARBA00023242"/>
    </source>
</evidence>
<dbReference type="AlphaFoldDB" id="A0A103XLG7"/>
<sequence>METISESNNHHHNWGFIENSSDQDSCEETSTISNGSSSISSSSSVDTIDDDASSSSSSSSLNSAGSSLHDLSDLMSQLPIKRGLSKFYQGKSESFTSLARVISIEDLPKKLKNPYNKMRKMKGSSKNYGGGLDNYKSHTLPKPTISKKPSPFLRQRSFTKSHLGKGKRILGTTYKGHSRIKRGTSSDPIYTFLTSKDLAVPRSRGKIILNRVITHKAAIISLNNLWGLDQLAVT</sequence>
<name>A0A103XLG7_CYNCS</name>
<comment type="caution">
    <text evidence="4">The sequence shown here is derived from an EMBL/GenBank/DDBJ whole genome shotgun (WGS) entry which is preliminary data.</text>
</comment>
<feature type="compositionally biased region" description="Low complexity" evidence="3">
    <location>
        <begin position="53"/>
        <end position="68"/>
    </location>
</feature>